<dbReference type="EMBL" id="SPNV01000027">
    <property type="protein sequence ID" value="KAF5864915.1"/>
    <property type="molecule type" value="Genomic_DNA"/>
</dbReference>
<comment type="caution">
    <text evidence="9">The sequence shown here is derived from an EMBL/GenBank/DDBJ whole genome shotgun (WGS) entry which is preliminary data.</text>
</comment>
<dbReference type="PANTHER" id="PTHR33048">
    <property type="entry name" value="PTH11-LIKE INTEGRAL MEMBRANE PROTEIN (AFU_ORTHOLOGUE AFUA_5G11245)"/>
    <property type="match status" value="1"/>
</dbReference>
<evidence type="ECO:0000256" key="2">
    <source>
        <dbReference type="ARBA" id="ARBA00022692"/>
    </source>
</evidence>
<protein>
    <recommendedName>
        <fullName evidence="8">Rhodopsin domain-containing protein</fullName>
    </recommendedName>
</protein>
<dbReference type="InterPro" id="IPR052337">
    <property type="entry name" value="SAT4-like"/>
</dbReference>
<accession>A0A8H6EBM9</accession>
<feature type="transmembrane region" description="Helical" evidence="7">
    <location>
        <begin position="135"/>
        <end position="154"/>
    </location>
</feature>
<evidence type="ECO:0000313" key="10">
    <source>
        <dbReference type="Proteomes" id="UP000541154"/>
    </source>
</evidence>
<feature type="region of interest" description="Disordered" evidence="6">
    <location>
        <begin position="349"/>
        <end position="369"/>
    </location>
</feature>
<comment type="subcellular location">
    <subcellularLocation>
        <location evidence="1">Membrane</location>
        <topology evidence="1">Multi-pass membrane protein</topology>
    </subcellularLocation>
</comment>
<keyword evidence="4 7" id="KW-0472">Membrane</keyword>
<organism evidence="9 10">
    <name type="scientific">Petromyces alliaceus</name>
    <name type="common">Aspergillus alliaceus</name>
    <dbReference type="NCBI Taxonomy" id="209559"/>
    <lineage>
        <taxon>Eukaryota</taxon>
        <taxon>Fungi</taxon>
        <taxon>Dikarya</taxon>
        <taxon>Ascomycota</taxon>
        <taxon>Pezizomycotina</taxon>
        <taxon>Eurotiomycetes</taxon>
        <taxon>Eurotiomycetidae</taxon>
        <taxon>Eurotiales</taxon>
        <taxon>Aspergillaceae</taxon>
        <taxon>Aspergillus</taxon>
        <taxon>Aspergillus subgen. Circumdati</taxon>
    </lineage>
</organism>
<keyword evidence="3 7" id="KW-1133">Transmembrane helix</keyword>
<evidence type="ECO:0000256" key="6">
    <source>
        <dbReference type="SAM" id="MobiDB-lite"/>
    </source>
</evidence>
<feature type="transmembrane region" description="Helical" evidence="7">
    <location>
        <begin position="12"/>
        <end position="35"/>
    </location>
</feature>
<feature type="transmembrane region" description="Helical" evidence="7">
    <location>
        <begin position="245"/>
        <end position="267"/>
    </location>
</feature>
<keyword evidence="10" id="KW-1185">Reference proteome</keyword>
<feature type="transmembrane region" description="Helical" evidence="7">
    <location>
        <begin position="174"/>
        <end position="201"/>
    </location>
</feature>
<dbReference type="AlphaFoldDB" id="A0A8H6EBM9"/>
<dbReference type="GO" id="GO:0016020">
    <property type="term" value="C:membrane"/>
    <property type="evidence" value="ECO:0007669"/>
    <property type="project" value="UniProtKB-SubCell"/>
</dbReference>
<dbReference type="InterPro" id="IPR049326">
    <property type="entry name" value="Rhodopsin_dom_fungi"/>
</dbReference>
<feature type="compositionally biased region" description="Basic and acidic residues" evidence="6">
    <location>
        <begin position="357"/>
        <end position="367"/>
    </location>
</feature>
<evidence type="ECO:0000256" key="1">
    <source>
        <dbReference type="ARBA" id="ARBA00004141"/>
    </source>
</evidence>
<evidence type="ECO:0000256" key="3">
    <source>
        <dbReference type="ARBA" id="ARBA00022989"/>
    </source>
</evidence>
<proteinExistence type="inferred from homology"/>
<evidence type="ECO:0000256" key="5">
    <source>
        <dbReference type="ARBA" id="ARBA00038359"/>
    </source>
</evidence>
<feature type="transmembrane region" description="Helical" evidence="7">
    <location>
        <begin position="47"/>
        <end position="67"/>
    </location>
</feature>
<dbReference type="Pfam" id="PF20684">
    <property type="entry name" value="Fung_rhodopsin"/>
    <property type="match status" value="1"/>
</dbReference>
<reference evidence="9 10" key="1">
    <citation type="submission" date="2019-04" db="EMBL/GenBank/DDBJ databases">
        <title>Aspergillus burnettii sp. nov., novel species from soil in southeast Queensland.</title>
        <authorList>
            <person name="Gilchrist C.L.M."/>
            <person name="Pitt J.I."/>
            <person name="Lange L."/>
            <person name="Lacey H.J."/>
            <person name="Vuong D."/>
            <person name="Midgley D.J."/>
            <person name="Greenfield P."/>
            <person name="Bradbury M."/>
            <person name="Lacey E."/>
            <person name="Busk P.K."/>
            <person name="Pilgaard B."/>
            <person name="Chooi Y.H."/>
            <person name="Piggott A.M."/>
        </authorList>
    </citation>
    <scope>NUCLEOTIDE SEQUENCE [LARGE SCALE GENOMIC DNA]</scope>
    <source>
        <strain evidence="9 10">FRR 5400</strain>
    </source>
</reference>
<feature type="domain" description="Rhodopsin" evidence="8">
    <location>
        <begin position="29"/>
        <end position="268"/>
    </location>
</feature>
<evidence type="ECO:0000256" key="4">
    <source>
        <dbReference type="ARBA" id="ARBA00023136"/>
    </source>
</evidence>
<comment type="similarity">
    <text evidence="5">Belongs to the SAT4 family.</text>
</comment>
<dbReference type="Proteomes" id="UP000541154">
    <property type="component" value="Unassembled WGS sequence"/>
</dbReference>
<evidence type="ECO:0000259" key="8">
    <source>
        <dbReference type="Pfam" id="PF20684"/>
    </source>
</evidence>
<dbReference type="PANTHER" id="PTHR33048:SF149">
    <property type="entry name" value="UBID FAMILY DECARBOXYLASE"/>
    <property type="match status" value="1"/>
</dbReference>
<evidence type="ECO:0000313" key="9">
    <source>
        <dbReference type="EMBL" id="KAF5864915.1"/>
    </source>
</evidence>
<gene>
    <name evidence="9" type="ORF">ETB97_006145</name>
</gene>
<feature type="transmembrane region" description="Helical" evidence="7">
    <location>
        <begin position="213"/>
        <end position="233"/>
    </location>
</feature>
<name>A0A8H6EBM9_PETAA</name>
<feature type="transmembrane region" description="Helical" evidence="7">
    <location>
        <begin position="105"/>
        <end position="123"/>
    </location>
</feature>
<evidence type="ECO:0000256" key="7">
    <source>
        <dbReference type="SAM" id="Phobius"/>
    </source>
</evidence>
<sequence>MGDGSGGSPHDLVVQTGIMYSIAMVLFLLRVYARFKRLGFKWQAEDYSMIVAVCFYTAFAVTNIAIIEGGGSNLYTPDEYATFTEKNIRDRIKGSKIEFASENCMLHTMYILKSSMLLVYFRLTLNLNQQRLVKVCAMYTFCGWLATTLVLFLNCHPLSGYWTIPPPQEECATYFRFEVVQCVFNISSDVAILCVILPMLFRVKMPWKTKLPLIFIFSMGTVVITCAIVSKYFTFSNIWDVRYQFWYLREASIGMYVTNLPFVWTLARQTFTVLRSSPHPTDKYENNRYGTDRTSKMRTMRSGNGTRTTSRHYDLGTITEGALARSESEENIIQMNVFAHGMSESSASACGSQTSWHHVDPISDGDRNGTYIRKTTEIIIEEESSR</sequence>
<keyword evidence="2 7" id="KW-0812">Transmembrane</keyword>